<evidence type="ECO:0000256" key="7">
    <source>
        <dbReference type="SAM" id="Coils"/>
    </source>
</evidence>
<keyword evidence="1" id="KW-0597">Phosphoprotein</keyword>
<evidence type="ECO:0000259" key="10">
    <source>
        <dbReference type="PROSITE" id="PS50113"/>
    </source>
</evidence>
<feature type="transmembrane region" description="Helical" evidence="8">
    <location>
        <begin position="59"/>
        <end position="76"/>
    </location>
</feature>
<organism evidence="11 12">
    <name type="scientific">Methanocella arvoryzae (strain DSM 22066 / NBRC 105507 / MRE50)</name>
    <dbReference type="NCBI Taxonomy" id="351160"/>
    <lineage>
        <taxon>Archaea</taxon>
        <taxon>Methanobacteriati</taxon>
        <taxon>Methanobacteriota</taxon>
        <taxon>Stenosarchaea group</taxon>
        <taxon>Methanomicrobia</taxon>
        <taxon>Methanocellales</taxon>
        <taxon>Methanocellaceae</taxon>
        <taxon>Methanocella</taxon>
    </lineage>
</organism>
<dbReference type="GO" id="GO:0005524">
    <property type="term" value="F:ATP binding"/>
    <property type="evidence" value="ECO:0007669"/>
    <property type="project" value="UniProtKB-KW"/>
</dbReference>
<dbReference type="Pfam" id="PF16927">
    <property type="entry name" value="HisKA_7TM"/>
    <property type="match status" value="1"/>
</dbReference>
<evidence type="ECO:0000313" key="11">
    <source>
        <dbReference type="EMBL" id="CAJ36316.1"/>
    </source>
</evidence>
<keyword evidence="5" id="KW-0067">ATP-binding</keyword>
<feature type="transmembrane region" description="Helical" evidence="8">
    <location>
        <begin position="203"/>
        <end position="222"/>
    </location>
</feature>
<sequence length="608" mass="67077">MAGRNSRDRVYRKVPIQFSDRGRADMIFYFSPYIVVLVICAIISAVLAAYVWRRRASPGAVYFILLMACAAEWSLAGALKMVSPDLQAKIICTQLSYLSVVFIGPLWVLFALDYSRHREWITGGKTTLLCIIPLVTLAFVLTNGWHGLVWPQVTLASNAPEATPIYQHGIVYWIHTAYSYALLFLGYCILAITAIRSTGRERLLIMTILACVAAMWAGSMPYAITGAPLVDADLTPVAMTVTGFLLAWLIFQKRLFDIVPVAREKLIASMCDGVIVINDEGLVVEINPAARELTGARDGDIGKPAAEVLKQWPDLSRCCTDGAIGAPAEILMDGQGGPKWLDIRISPLQSAGSGQAGRLIVMRDITELRRRGEELKRSHESLQAEMWERKKAEEQIRHSLQEKEVLLKEIHHRVKNNLQIISSLLSLQAGTSSKESAAAFTESQNRIRSMALIHEKLYQSSNLSRIDFGGYVSGLMSHLVKSYAPGPGISVDIDIEDIALDIDLAIPCGLIINELASNSLKYAFKDGRQGNILIRMEKTGSLYTLTVGDDGVGLPRILDFRDSPSLGLQLVNTLVDQLEGTIELGQDTGTTFKITFKEITHKEMREPG</sequence>
<keyword evidence="7" id="KW-0175">Coiled coil</keyword>
<keyword evidence="8" id="KW-1133">Transmembrane helix</keyword>
<dbReference type="eggNOG" id="arCOG02335">
    <property type="taxonomic scope" value="Archaea"/>
</dbReference>
<feature type="coiled-coil region" evidence="7">
    <location>
        <begin position="365"/>
        <end position="409"/>
    </location>
</feature>
<dbReference type="STRING" id="351160.RCIX980"/>
<dbReference type="InterPro" id="IPR035965">
    <property type="entry name" value="PAS-like_dom_sf"/>
</dbReference>
<dbReference type="SUPFAM" id="SSF55874">
    <property type="entry name" value="ATPase domain of HSP90 chaperone/DNA topoisomerase II/histidine kinase"/>
    <property type="match status" value="1"/>
</dbReference>
<evidence type="ECO:0000256" key="8">
    <source>
        <dbReference type="SAM" id="Phobius"/>
    </source>
</evidence>
<gene>
    <name evidence="11" type="ORF">RCIX980</name>
</gene>
<dbReference type="InterPro" id="IPR000014">
    <property type="entry name" value="PAS"/>
</dbReference>
<keyword evidence="2" id="KW-0808">Transferase</keyword>
<evidence type="ECO:0000256" key="4">
    <source>
        <dbReference type="ARBA" id="ARBA00022777"/>
    </source>
</evidence>
<dbReference type="InterPro" id="IPR003594">
    <property type="entry name" value="HATPase_dom"/>
</dbReference>
<dbReference type="GO" id="GO:0006355">
    <property type="term" value="P:regulation of DNA-templated transcription"/>
    <property type="evidence" value="ECO:0007669"/>
    <property type="project" value="InterPro"/>
</dbReference>
<dbReference type="Gene3D" id="3.30.450.20">
    <property type="entry name" value="PAS domain"/>
    <property type="match status" value="1"/>
</dbReference>
<dbReference type="InterPro" id="IPR036890">
    <property type="entry name" value="HATPase_C_sf"/>
</dbReference>
<keyword evidence="12" id="KW-1185">Reference proteome</keyword>
<accession>Q0W5M7</accession>
<keyword evidence="8" id="KW-0472">Membrane</keyword>
<evidence type="ECO:0000259" key="9">
    <source>
        <dbReference type="PROSITE" id="PS50109"/>
    </source>
</evidence>
<dbReference type="InterPro" id="IPR005467">
    <property type="entry name" value="His_kinase_dom"/>
</dbReference>
<reference evidence="11 12" key="1">
    <citation type="journal article" date="2006" name="Science">
        <title>Genome of rice cluster I archaea -- the key methane producers in the rice rhizosphere.</title>
        <authorList>
            <person name="Erkel C."/>
            <person name="Kube M."/>
            <person name="Reinhardt R."/>
            <person name="Liesack W."/>
        </authorList>
    </citation>
    <scope>NUCLEOTIDE SEQUENCE [LARGE SCALE GENOMIC DNA]</scope>
    <source>
        <strain evidence="12">DSM 22066 / NBRC 105507 / MRE50</strain>
    </source>
</reference>
<evidence type="ECO:0000313" key="12">
    <source>
        <dbReference type="Proteomes" id="UP000000663"/>
    </source>
</evidence>
<feature type="transmembrane region" description="Helical" evidence="8">
    <location>
        <begin position="96"/>
        <end position="114"/>
    </location>
</feature>
<evidence type="ECO:0000256" key="5">
    <source>
        <dbReference type="ARBA" id="ARBA00022840"/>
    </source>
</evidence>
<keyword evidence="4 11" id="KW-0418">Kinase</keyword>
<dbReference type="NCBIfam" id="TIGR00229">
    <property type="entry name" value="sensory_box"/>
    <property type="match status" value="1"/>
</dbReference>
<dbReference type="PANTHER" id="PTHR43065">
    <property type="entry name" value="SENSOR HISTIDINE KINASE"/>
    <property type="match status" value="1"/>
</dbReference>
<dbReference type="InterPro" id="IPR000700">
    <property type="entry name" value="PAS-assoc_C"/>
</dbReference>
<dbReference type="PROSITE" id="PS50109">
    <property type="entry name" value="HIS_KIN"/>
    <property type="match status" value="1"/>
</dbReference>
<evidence type="ECO:0000256" key="3">
    <source>
        <dbReference type="ARBA" id="ARBA00022741"/>
    </source>
</evidence>
<dbReference type="Gene3D" id="3.30.565.10">
    <property type="entry name" value="Histidine kinase-like ATPase, C-terminal domain"/>
    <property type="match status" value="1"/>
</dbReference>
<evidence type="ECO:0000256" key="2">
    <source>
        <dbReference type="ARBA" id="ARBA00022679"/>
    </source>
</evidence>
<dbReference type="Pfam" id="PF02518">
    <property type="entry name" value="HATPase_c"/>
    <property type="match status" value="1"/>
</dbReference>
<dbReference type="InterPro" id="IPR031621">
    <property type="entry name" value="HisKA_7TM"/>
</dbReference>
<dbReference type="CDD" id="cd00130">
    <property type="entry name" value="PAS"/>
    <property type="match status" value="1"/>
</dbReference>
<dbReference type="KEGG" id="rci:RCIX980"/>
<feature type="transmembrane region" description="Helical" evidence="8">
    <location>
        <begin position="126"/>
        <end position="150"/>
    </location>
</feature>
<dbReference type="InterPro" id="IPR013767">
    <property type="entry name" value="PAS_fold"/>
</dbReference>
<dbReference type="Pfam" id="PF00989">
    <property type="entry name" value="PAS"/>
    <property type="match status" value="1"/>
</dbReference>
<protein>
    <submittedName>
        <fullName evidence="11">Signal transduction histidine kinase</fullName>
    </submittedName>
</protein>
<dbReference type="InterPro" id="IPR011495">
    <property type="entry name" value="Sig_transdc_His_kin_sub2_dim/P"/>
</dbReference>
<feature type="transmembrane region" description="Helical" evidence="8">
    <location>
        <begin position="170"/>
        <end position="191"/>
    </location>
</feature>
<keyword evidence="8" id="KW-0812">Transmembrane</keyword>
<keyword evidence="3" id="KW-0547">Nucleotide-binding</keyword>
<dbReference type="AlphaFoldDB" id="Q0W5M7"/>
<dbReference type="Proteomes" id="UP000000663">
    <property type="component" value="Chromosome"/>
</dbReference>
<dbReference type="GO" id="GO:0016301">
    <property type="term" value="F:kinase activity"/>
    <property type="evidence" value="ECO:0007669"/>
    <property type="project" value="UniProtKB-KW"/>
</dbReference>
<feature type="transmembrane region" description="Helical" evidence="8">
    <location>
        <begin position="27"/>
        <end position="52"/>
    </location>
</feature>
<dbReference type="PROSITE" id="PS50113">
    <property type="entry name" value="PAC"/>
    <property type="match status" value="1"/>
</dbReference>
<dbReference type="SMART" id="SM00387">
    <property type="entry name" value="HATPase_c"/>
    <property type="match status" value="1"/>
</dbReference>
<dbReference type="Pfam" id="PF07568">
    <property type="entry name" value="HisKA_2"/>
    <property type="match status" value="1"/>
</dbReference>
<dbReference type="EMBL" id="AM114193">
    <property type="protein sequence ID" value="CAJ36316.1"/>
    <property type="molecule type" value="Genomic_DNA"/>
</dbReference>
<feature type="domain" description="PAC" evidence="10">
    <location>
        <begin position="324"/>
        <end position="377"/>
    </location>
</feature>
<dbReference type="PANTHER" id="PTHR43065:SF23">
    <property type="entry name" value="SENSOR HISTIDINE KINASE PDTAS"/>
    <property type="match status" value="1"/>
</dbReference>
<feature type="domain" description="Histidine kinase" evidence="9">
    <location>
        <begin position="409"/>
        <end position="600"/>
    </location>
</feature>
<evidence type="ECO:0000256" key="1">
    <source>
        <dbReference type="ARBA" id="ARBA00022553"/>
    </source>
</evidence>
<dbReference type="SUPFAM" id="SSF55785">
    <property type="entry name" value="PYP-like sensor domain (PAS domain)"/>
    <property type="match status" value="1"/>
</dbReference>
<keyword evidence="6" id="KW-0902">Two-component regulatory system</keyword>
<feature type="transmembrane region" description="Helical" evidence="8">
    <location>
        <begin position="234"/>
        <end position="251"/>
    </location>
</feature>
<dbReference type="GO" id="GO:0000160">
    <property type="term" value="P:phosphorelay signal transduction system"/>
    <property type="evidence" value="ECO:0007669"/>
    <property type="project" value="UniProtKB-KW"/>
</dbReference>
<name>Q0W5M7_METAR</name>
<proteinExistence type="predicted"/>
<evidence type="ECO:0000256" key="6">
    <source>
        <dbReference type="ARBA" id="ARBA00023012"/>
    </source>
</evidence>